<dbReference type="PRINTS" id="PR00742">
    <property type="entry name" value="GLHYDRLASE35"/>
</dbReference>
<dbReference type="InterPro" id="IPR031330">
    <property type="entry name" value="Gly_Hdrlase_35_cat"/>
</dbReference>
<dbReference type="Proteomes" id="UP001179952">
    <property type="component" value="Unassembled WGS sequence"/>
</dbReference>
<evidence type="ECO:0000256" key="3">
    <source>
        <dbReference type="ARBA" id="ARBA00012756"/>
    </source>
</evidence>
<dbReference type="Gene3D" id="2.60.120.740">
    <property type="match status" value="1"/>
</dbReference>
<keyword evidence="11" id="KW-1185">Reference proteome</keyword>
<evidence type="ECO:0000256" key="4">
    <source>
        <dbReference type="ARBA" id="ARBA00022729"/>
    </source>
</evidence>
<dbReference type="GO" id="GO:0030246">
    <property type="term" value="F:carbohydrate binding"/>
    <property type="evidence" value="ECO:0007669"/>
    <property type="project" value="InterPro"/>
</dbReference>
<evidence type="ECO:0000256" key="8">
    <source>
        <dbReference type="SAM" id="SignalP"/>
    </source>
</evidence>
<dbReference type="Pfam" id="PF17834">
    <property type="entry name" value="GHD"/>
    <property type="match status" value="1"/>
</dbReference>
<dbReference type="SUPFAM" id="SSF49785">
    <property type="entry name" value="Galactose-binding domain-like"/>
    <property type="match status" value="2"/>
</dbReference>
<dbReference type="CDD" id="cd22842">
    <property type="entry name" value="Gal_Rha_Lectin_BGal"/>
    <property type="match status" value="1"/>
</dbReference>
<keyword evidence="5" id="KW-0378">Hydrolase</keyword>
<dbReference type="PANTHER" id="PTHR23421">
    <property type="entry name" value="BETA-GALACTOSIDASE RELATED"/>
    <property type="match status" value="1"/>
</dbReference>
<dbReference type="SUPFAM" id="SSF51445">
    <property type="entry name" value="(Trans)glycosidases"/>
    <property type="match status" value="1"/>
</dbReference>
<evidence type="ECO:0000256" key="1">
    <source>
        <dbReference type="ARBA" id="ARBA00001412"/>
    </source>
</evidence>
<evidence type="ECO:0000256" key="2">
    <source>
        <dbReference type="ARBA" id="ARBA00009809"/>
    </source>
</evidence>
<keyword evidence="6" id="KW-0326">Glycosidase</keyword>
<dbReference type="EC" id="3.2.1.23" evidence="3"/>
<dbReference type="InterPro" id="IPR008979">
    <property type="entry name" value="Galactose-bd-like_sf"/>
</dbReference>
<feature type="chain" id="PRO_5043866223" description="beta-galactosidase" evidence="8">
    <location>
        <begin position="23"/>
        <end position="734"/>
    </location>
</feature>
<evidence type="ECO:0000313" key="10">
    <source>
        <dbReference type="EMBL" id="KAK1264334.1"/>
    </source>
</evidence>
<dbReference type="InterPro" id="IPR043159">
    <property type="entry name" value="Lectin_gal-bd_sf"/>
</dbReference>
<evidence type="ECO:0000256" key="6">
    <source>
        <dbReference type="ARBA" id="ARBA00023295"/>
    </source>
</evidence>
<dbReference type="Pfam" id="PF01301">
    <property type="entry name" value="Glyco_hydro_35"/>
    <property type="match status" value="1"/>
</dbReference>
<dbReference type="InterPro" id="IPR017853">
    <property type="entry name" value="GH"/>
</dbReference>
<gene>
    <name evidence="10" type="ORF">QJS04_geneDACA013535</name>
</gene>
<organism evidence="10 11">
    <name type="scientific">Acorus gramineus</name>
    <name type="common">Dwarf sweet flag</name>
    <dbReference type="NCBI Taxonomy" id="55184"/>
    <lineage>
        <taxon>Eukaryota</taxon>
        <taxon>Viridiplantae</taxon>
        <taxon>Streptophyta</taxon>
        <taxon>Embryophyta</taxon>
        <taxon>Tracheophyta</taxon>
        <taxon>Spermatophyta</taxon>
        <taxon>Magnoliopsida</taxon>
        <taxon>Liliopsida</taxon>
        <taxon>Acoraceae</taxon>
        <taxon>Acorus</taxon>
    </lineage>
</organism>
<name>A0AAV9AJH4_ACOGR</name>
<feature type="domain" description="SUEL-type lectin" evidence="9">
    <location>
        <begin position="649"/>
        <end position="734"/>
    </location>
</feature>
<dbReference type="InterPro" id="IPR000922">
    <property type="entry name" value="Lectin_gal-bd_dom"/>
</dbReference>
<evidence type="ECO:0000256" key="5">
    <source>
        <dbReference type="ARBA" id="ARBA00022801"/>
    </source>
</evidence>
<feature type="signal peptide" evidence="8">
    <location>
        <begin position="1"/>
        <end position="22"/>
    </location>
</feature>
<dbReference type="InterPro" id="IPR001944">
    <property type="entry name" value="Glycoside_Hdrlase_35"/>
</dbReference>
<dbReference type="EMBL" id="JAUJYN010000009">
    <property type="protein sequence ID" value="KAK1264334.1"/>
    <property type="molecule type" value="Genomic_DNA"/>
</dbReference>
<dbReference type="Pfam" id="PF21467">
    <property type="entry name" value="BetaGal_gal-bd"/>
    <property type="match status" value="1"/>
</dbReference>
<dbReference type="GO" id="GO:0005975">
    <property type="term" value="P:carbohydrate metabolic process"/>
    <property type="evidence" value="ECO:0007669"/>
    <property type="project" value="InterPro"/>
</dbReference>
<reference evidence="10" key="2">
    <citation type="submission" date="2023-06" db="EMBL/GenBank/DDBJ databases">
        <authorList>
            <person name="Ma L."/>
            <person name="Liu K.-W."/>
            <person name="Li Z."/>
            <person name="Hsiao Y.-Y."/>
            <person name="Qi Y."/>
            <person name="Fu T."/>
            <person name="Tang G."/>
            <person name="Zhang D."/>
            <person name="Sun W.-H."/>
            <person name="Liu D.-K."/>
            <person name="Li Y."/>
            <person name="Chen G.-Z."/>
            <person name="Liu X.-D."/>
            <person name="Liao X.-Y."/>
            <person name="Jiang Y.-T."/>
            <person name="Yu X."/>
            <person name="Hao Y."/>
            <person name="Huang J."/>
            <person name="Zhao X.-W."/>
            <person name="Ke S."/>
            <person name="Chen Y.-Y."/>
            <person name="Wu W.-L."/>
            <person name="Hsu J.-L."/>
            <person name="Lin Y.-F."/>
            <person name="Huang M.-D."/>
            <person name="Li C.-Y."/>
            <person name="Huang L."/>
            <person name="Wang Z.-W."/>
            <person name="Zhao X."/>
            <person name="Zhong W.-Y."/>
            <person name="Peng D.-H."/>
            <person name="Ahmad S."/>
            <person name="Lan S."/>
            <person name="Zhang J.-S."/>
            <person name="Tsai W.-C."/>
            <person name="Van De Peer Y."/>
            <person name="Liu Z.-J."/>
        </authorList>
    </citation>
    <scope>NUCLEOTIDE SEQUENCE</scope>
    <source>
        <strain evidence="10">SCP</strain>
        <tissue evidence="10">Leaves</tissue>
    </source>
</reference>
<evidence type="ECO:0000256" key="7">
    <source>
        <dbReference type="RuleBase" id="RU003679"/>
    </source>
</evidence>
<dbReference type="Gene3D" id="3.20.20.80">
    <property type="entry name" value="Glycosidases"/>
    <property type="match status" value="2"/>
</dbReference>
<proteinExistence type="inferred from homology"/>
<dbReference type="Pfam" id="PF02140">
    <property type="entry name" value="SUEL_Lectin"/>
    <property type="match status" value="1"/>
</dbReference>
<sequence length="734" mass="81651">MAPKVCFIAFVLGLFCLSLCSADTISHDERAIVINGQRKLIISGSIHYPRSTPEMWPDLIRKAKEGGLNAIETYVFWNAHEPIRRQYDFEGRLDLVRFLKTIHDEGLYSILRIGPYVCAEWNFGGLPVWLNQLPNVELRTDNQVYENEMANFTTLIVNMIQQERLLASQGGPIIIAQIDTCNGFYCDNFKPNNATSPKMWTENWTGWFKNWGGYQPYRPAEDVAYSVARFYQRQGTMQNYYMPKWGHLKELHESLYAMENALLYGDVIHTDHGNGVWSSNYSAPGVSAGCFLCNTNSQNDSNLSFNGNTYFLPAWSVSVLPDCKTEAHNTAKINAQTSLMENVPNTADNEPSGLSWSWRSEMLKDVLHGNGGQFKSNELKEQLSVTADATDYLWYMTRIYLDPKGPNFSTNMALRVNFKGHGLYAFVNGKFVGSLYNMSGGLLEQTATVKAGMNHITLLTSTVGLTNYGAHYENFQVGIAGGPVQLVSGNTTWDLSSNEWSYKIGLDGETREIYAKEHVKWFHDDVPVRRPFTWYKTTFKAPIGNEPVVVDLNGMSKGVAYVNGKSLGRFWPTQTASQTGCSDCSYKGPYSSSKCQANCGQPTQRWYHVPRSFLEAAKDNTLVLFEEAGGDPLQVSFQTVTAGTVCANLEEGHTMSLACQGGHTISSVDFASFGNPQGTCGSFSNGICGDDIALSIVRQACVGKTECSIDVTEEMFGSVDCWGMTRRLAVQAKC</sequence>
<comment type="similarity">
    <text evidence="2 7">Belongs to the glycosyl hydrolase 35 family.</text>
</comment>
<dbReference type="Gene3D" id="2.60.120.260">
    <property type="entry name" value="Galactose-binding domain-like"/>
    <property type="match status" value="1"/>
</dbReference>
<reference evidence="10" key="1">
    <citation type="journal article" date="2023" name="Nat. Commun.">
        <title>Diploid and tetraploid genomes of Acorus and the evolution of monocots.</title>
        <authorList>
            <person name="Ma L."/>
            <person name="Liu K.W."/>
            <person name="Li Z."/>
            <person name="Hsiao Y.Y."/>
            <person name="Qi Y."/>
            <person name="Fu T."/>
            <person name="Tang G.D."/>
            <person name="Zhang D."/>
            <person name="Sun W.H."/>
            <person name="Liu D.K."/>
            <person name="Li Y."/>
            <person name="Chen G.Z."/>
            <person name="Liu X.D."/>
            <person name="Liao X.Y."/>
            <person name="Jiang Y.T."/>
            <person name="Yu X."/>
            <person name="Hao Y."/>
            <person name="Huang J."/>
            <person name="Zhao X.W."/>
            <person name="Ke S."/>
            <person name="Chen Y.Y."/>
            <person name="Wu W.L."/>
            <person name="Hsu J.L."/>
            <person name="Lin Y.F."/>
            <person name="Huang M.D."/>
            <person name="Li C.Y."/>
            <person name="Huang L."/>
            <person name="Wang Z.W."/>
            <person name="Zhao X."/>
            <person name="Zhong W.Y."/>
            <person name="Peng D.H."/>
            <person name="Ahmad S."/>
            <person name="Lan S."/>
            <person name="Zhang J.S."/>
            <person name="Tsai W.C."/>
            <person name="Van de Peer Y."/>
            <person name="Liu Z.J."/>
        </authorList>
    </citation>
    <scope>NUCLEOTIDE SEQUENCE</scope>
    <source>
        <strain evidence="10">SCP</strain>
    </source>
</reference>
<evidence type="ECO:0000313" key="11">
    <source>
        <dbReference type="Proteomes" id="UP001179952"/>
    </source>
</evidence>
<dbReference type="GO" id="GO:0004565">
    <property type="term" value="F:beta-galactosidase activity"/>
    <property type="evidence" value="ECO:0007669"/>
    <property type="project" value="UniProtKB-EC"/>
</dbReference>
<dbReference type="InterPro" id="IPR041392">
    <property type="entry name" value="GHD"/>
</dbReference>
<comment type="catalytic activity">
    <reaction evidence="1">
        <text>Hydrolysis of terminal non-reducing beta-D-galactose residues in beta-D-galactosides.</text>
        <dbReference type="EC" id="3.2.1.23"/>
    </reaction>
</comment>
<dbReference type="InterPro" id="IPR048913">
    <property type="entry name" value="BetaGal_gal-bd"/>
</dbReference>
<evidence type="ECO:0000259" key="9">
    <source>
        <dbReference type="PROSITE" id="PS50228"/>
    </source>
</evidence>
<comment type="caution">
    <text evidence="10">The sequence shown here is derived from an EMBL/GenBank/DDBJ whole genome shotgun (WGS) entry which is preliminary data.</text>
</comment>
<dbReference type="AlphaFoldDB" id="A0AAV9AJH4"/>
<protein>
    <recommendedName>
        <fullName evidence="3">beta-galactosidase</fullName>
        <ecNumber evidence="3">3.2.1.23</ecNumber>
    </recommendedName>
</protein>
<accession>A0AAV9AJH4</accession>
<dbReference type="PROSITE" id="PS50228">
    <property type="entry name" value="SUEL_LECTIN"/>
    <property type="match status" value="1"/>
</dbReference>
<keyword evidence="4 8" id="KW-0732">Signal</keyword>